<dbReference type="InterPro" id="IPR036259">
    <property type="entry name" value="MFS_trans_sf"/>
</dbReference>
<organism evidence="8 9">
    <name type="scientific">Terrabacter carboxydivorans</name>
    <dbReference type="NCBI Taxonomy" id="619730"/>
    <lineage>
        <taxon>Bacteria</taxon>
        <taxon>Bacillati</taxon>
        <taxon>Actinomycetota</taxon>
        <taxon>Actinomycetes</taxon>
        <taxon>Micrococcales</taxon>
        <taxon>Intrasporangiaceae</taxon>
        <taxon>Terrabacter</taxon>
    </lineage>
</organism>
<keyword evidence="5 6" id="KW-0472">Membrane</keyword>
<feature type="transmembrane region" description="Helical" evidence="6">
    <location>
        <begin position="56"/>
        <end position="76"/>
    </location>
</feature>
<dbReference type="Pfam" id="PF07690">
    <property type="entry name" value="MFS_1"/>
    <property type="match status" value="1"/>
</dbReference>
<evidence type="ECO:0000256" key="5">
    <source>
        <dbReference type="ARBA" id="ARBA00023136"/>
    </source>
</evidence>
<evidence type="ECO:0000256" key="2">
    <source>
        <dbReference type="ARBA" id="ARBA00022475"/>
    </source>
</evidence>
<accession>A0ABN3MGP3</accession>
<dbReference type="InterPro" id="IPR020846">
    <property type="entry name" value="MFS_dom"/>
</dbReference>
<proteinExistence type="predicted"/>
<feature type="transmembrane region" description="Helical" evidence="6">
    <location>
        <begin position="296"/>
        <end position="313"/>
    </location>
</feature>
<evidence type="ECO:0000256" key="4">
    <source>
        <dbReference type="ARBA" id="ARBA00022989"/>
    </source>
</evidence>
<gene>
    <name evidence="8" type="ORF">GCM10009858_43660</name>
</gene>
<dbReference type="Gene3D" id="1.20.1250.20">
    <property type="entry name" value="MFS general substrate transporter like domains"/>
    <property type="match status" value="1"/>
</dbReference>
<dbReference type="EMBL" id="BAAARE010000030">
    <property type="protein sequence ID" value="GAA2500620.1"/>
    <property type="molecule type" value="Genomic_DNA"/>
</dbReference>
<feature type="transmembrane region" description="Helical" evidence="6">
    <location>
        <begin position="384"/>
        <end position="409"/>
    </location>
</feature>
<evidence type="ECO:0000313" key="8">
    <source>
        <dbReference type="EMBL" id="GAA2500620.1"/>
    </source>
</evidence>
<dbReference type="InterPro" id="IPR011701">
    <property type="entry name" value="MFS"/>
</dbReference>
<protein>
    <recommendedName>
        <fullName evidence="7">Major facilitator superfamily (MFS) profile domain-containing protein</fullName>
    </recommendedName>
</protein>
<dbReference type="PANTHER" id="PTHR23513">
    <property type="entry name" value="INTEGRAL MEMBRANE EFFLUX PROTEIN-RELATED"/>
    <property type="match status" value="1"/>
</dbReference>
<name>A0ABN3MGP3_9MICO</name>
<reference evidence="8 9" key="1">
    <citation type="journal article" date="2019" name="Int. J. Syst. Evol. Microbiol.">
        <title>The Global Catalogue of Microorganisms (GCM) 10K type strain sequencing project: providing services to taxonomists for standard genome sequencing and annotation.</title>
        <authorList>
            <consortium name="The Broad Institute Genomics Platform"/>
            <consortium name="The Broad Institute Genome Sequencing Center for Infectious Disease"/>
            <person name="Wu L."/>
            <person name="Ma J."/>
        </authorList>
    </citation>
    <scope>NUCLEOTIDE SEQUENCE [LARGE SCALE GENOMIC DNA]</scope>
    <source>
        <strain evidence="8 9">JCM 16259</strain>
    </source>
</reference>
<feature type="transmembrane region" description="Helical" evidence="6">
    <location>
        <begin position="360"/>
        <end position="378"/>
    </location>
</feature>
<keyword evidence="4 6" id="KW-1133">Transmembrane helix</keyword>
<keyword evidence="9" id="KW-1185">Reference proteome</keyword>
<comment type="caution">
    <text evidence="8">The sequence shown here is derived from an EMBL/GenBank/DDBJ whole genome shotgun (WGS) entry which is preliminary data.</text>
</comment>
<evidence type="ECO:0000313" key="9">
    <source>
        <dbReference type="Proteomes" id="UP001500730"/>
    </source>
</evidence>
<keyword evidence="3 6" id="KW-0812">Transmembrane</keyword>
<evidence type="ECO:0000256" key="1">
    <source>
        <dbReference type="ARBA" id="ARBA00004651"/>
    </source>
</evidence>
<dbReference type="CDD" id="cd06173">
    <property type="entry name" value="MFS_MefA_like"/>
    <property type="match status" value="1"/>
</dbReference>
<dbReference type="PROSITE" id="PS50850">
    <property type="entry name" value="MFS"/>
    <property type="match status" value="1"/>
</dbReference>
<keyword evidence="2" id="KW-1003">Cell membrane</keyword>
<dbReference type="RefSeq" id="WP_344257221.1">
    <property type="nucleotide sequence ID" value="NZ_BAAARE010000030.1"/>
</dbReference>
<feature type="transmembrane region" description="Helical" evidence="6">
    <location>
        <begin position="21"/>
        <end position="44"/>
    </location>
</feature>
<evidence type="ECO:0000259" key="7">
    <source>
        <dbReference type="PROSITE" id="PS50850"/>
    </source>
</evidence>
<feature type="transmembrane region" description="Helical" evidence="6">
    <location>
        <begin position="232"/>
        <end position="254"/>
    </location>
</feature>
<feature type="transmembrane region" description="Helical" evidence="6">
    <location>
        <begin position="96"/>
        <end position="122"/>
    </location>
</feature>
<feature type="transmembrane region" description="Helical" evidence="6">
    <location>
        <begin position="168"/>
        <end position="196"/>
    </location>
</feature>
<dbReference type="PANTHER" id="PTHR23513:SF6">
    <property type="entry name" value="MAJOR FACILITATOR SUPERFAMILY ASSOCIATED DOMAIN-CONTAINING PROTEIN"/>
    <property type="match status" value="1"/>
</dbReference>
<dbReference type="Proteomes" id="UP001500730">
    <property type="component" value="Unassembled WGS sequence"/>
</dbReference>
<comment type="subcellular location">
    <subcellularLocation>
        <location evidence="1">Cell membrane</location>
        <topology evidence="1">Multi-pass membrane protein</topology>
    </subcellularLocation>
</comment>
<dbReference type="SUPFAM" id="SSF103473">
    <property type="entry name" value="MFS general substrate transporter"/>
    <property type="match status" value="1"/>
</dbReference>
<feature type="transmembrane region" description="Helical" evidence="6">
    <location>
        <begin position="319"/>
        <end position="339"/>
    </location>
</feature>
<feature type="domain" description="Major facilitator superfamily (MFS) profile" evidence="7">
    <location>
        <begin position="13"/>
        <end position="408"/>
    </location>
</feature>
<evidence type="ECO:0000256" key="6">
    <source>
        <dbReference type="SAM" id="Phobius"/>
    </source>
</evidence>
<evidence type="ECO:0000256" key="3">
    <source>
        <dbReference type="ARBA" id="ARBA00022692"/>
    </source>
</evidence>
<feature type="transmembrane region" description="Helical" evidence="6">
    <location>
        <begin position="266"/>
        <end position="284"/>
    </location>
</feature>
<sequence>MTEAMESQQPVDASPGRGLNRLLASTGVSIAGQGMVLAAVPLLAARLTSDPFEVSLTVAATYAAWLVVGLPAGALVDRWPRRTTMVISDVGRALVVGALAIAVLTGAVQLWALVACVFLLGIAGCFFDPAAQAALPLVVGRDQQRLATANGRIWSLDLFGRSMVGPPLGAALFALGASIPFFGNAIAFLISAVLLVGLGRMVPPPTVAEHPPVLRSVREGLSFLARHTELRLLTIGMAVFNFVYNVAYSTLVLFARDRLHVTETGFGFLLAASAIGGLAAGYLVPKIRRQLPARGIYGAGLLAQGCGWVLVLVSPNPWVAGLALALVGAASMSVTVLGGTARQRLTPDELLGRVSATTRVAGIGVATLGAMTGGIIAGDRGLSGALIAASALAGLAACLMVIAGGSVVAHDFGGSRRAGTPNDRSG</sequence>